<reference evidence="3" key="1">
    <citation type="journal article" date="2019" name="bioRxiv">
        <title>Genome diversification in globally distributed novel marine Proteobacteria is linked to environmental adaptation.</title>
        <authorList>
            <person name="Zhou Z."/>
            <person name="Tran P.Q."/>
            <person name="Kieft K."/>
            <person name="Anantharaman K."/>
        </authorList>
    </citation>
    <scope>NUCLEOTIDE SEQUENCE [LARGE SCALE GENOMIC DNA]</scope>
</reference>
<feature type="transmembrane region" description="Helical" evidence="1">
    <location>
        <begin position="318"/>
        <end position="342"/>
    </location>
</feature>
<evidence type="ECO:0000313" key="3">
    <source>
        <dbReference type="Proteomes" id="UP000585802"/>
    </source>
</evidence>
<organism evidence="2 3">
    <name type="scientific">Marine Group III euryarchaeote</name>
    <dbReference type="NCBI Taxonomy" id="2173149"/>
    <lineage>
        <taxon>Archaea</taxon>
        <taxon>Methanobacteriati</taxon>
        <taxon>Thermoplasmatota</taxon>
        <taxon>Thermoplasmata</taxon>
        <taxon>Candidatus Thermoprofundales</taxon>
    </lineage>
</organism>
<feature type="transmembrane region" description="Helical" evidence="1">
    <location>
        <begin position="179"/>
        <end position="199"/>
    </location>
</feature>
<dbReference type="AlphaFoldDB" id="A0A7J4GRF0"/>
<feature type="transmembrane region" description="Helical" evidence="1">
    <location>
        <begin position="108"/>
        <end position="133"/>
    </location>
</feature>
<feature type="transmembrane region" description="Helical" evidence="1">
    <location>
        <begin position="27"/>
        <end position="48"/>
    </location>
</feature>
<feature type="transmembrane region" description="Helical" evidence="1">
    <location>
        <begin position="148"/>
        <end position="172"/>
    </location>
</feature>
<dbReference type="Proteomes" id="UP000585802">
    <property type="component" value="Unassembled WGS sequence"/>
</dbReference>
<evidence type="ECO:0000313" key="2">
    <source>
        <dbReference type="EMBL" id="HIF37207.1"/>
    </source>
</evidence>
<proteinExistence type="predicted"/>
<evidence type="ECO:0000256" key="1">
    <source>
        <dbReference type="SAM" id="Phobius"/>
    </source>
</evidence>
<feature type="transmembrane region" description="Helical" evidence="1">
    <location>
        <begin position="68"/>
        <end position="87"/>
    </location>
</feature>
<gene>
    <name evidence="2" type="ORF">EYQ70_02195</name>
</gene>
<protein>
    <submittedName>
        <fullName evidence="2">Uncharacterized protein</fullName>
    </submittedName>
</protein>
<feature type="transmembrane region" description="Helical" evidence="1">
    <location>
        <begin position="395"/>
        <end position="420"/>
    </location>
</feature>
<feature type="transmembrane region" description="Helical" evidence="1">
    <location>
        <begin position="432"/>
        <end position="457"/>
    </location>
</feature>
<comment type="caution">
    <text evidence="2">The sequence shown here is derived from an EMBL/GenBank/DDBJ whole genome shotgun (WGS) entry which is preliminary data.</text>
</comment>
<keyword evidence="1" id="KW-0472">Membrane</keyword>
<dbReference type="EMBL" id="DUCX01000037">
    <property type="protein sequence ID" value="HIF37207.1"/>
    <property type="molecule type" value="Genomic_DNA"/>
</dbReference>
<feature type="transmembrane region" description="Helical" evidence="1">
    <location>
        <begin position="279"/>
        <end position="298"/>
    </location>
</feature>
<sequence>MSAAYSIFEAEFRSFFRRSKQSISKRLFGTIIISLLGLLFSFACIRLVKFVIDNPELFPEGSNEGYGTILVIFFALFTLRSAGITYRRIIKSKRMELHLVQPISPRQIMLGMFFSILVPNILLASLLLLVFYAGNFVTDSNIDLTNEFLGLFVLFTILSALAGYMFSIVGALHPFSRKITFLVTLSPILIVLMLIANVSHSYPDVALAITFSCLLLLLIYFYNMDRIFIEALESYKINSSSHKNPMRVLQFKWLRSVLGNRVSSICSKEVISSIRERDVLSSAFSTFSIAFILIFWWFKMGIPTEPVGDLPSTLYYPGMLAISLYMGALLQCTMLGSTMLGVEGKRLWIMKSNPVESLLIMKGKASALIMMALPGLVAIWLPICILAAFPIKVTLFFGECVLILIFCNTGLGIWAGSAFANFDESDRGNPDILVQFMLMGTSALFSSIILILPATVMLWNHDIGLFAGLIFSFVSFGIMVAGIRAASSSYKSIFIDSYGV</sequence>
<accession>A0A7J4GRF0</accession>
<name>A0A7J4GRF0_9ARCH</name>
<keyword evidence="1" id="KW-0812">Transmembrane</keyword>
<feature type="transmembrane region" description="Helical" evidence="1">
    <location>
        <begin position="205"/>
        <end position="222"/>
    </location>
</feature>
<feature type="transmembrane region" description="Helical" evidence="1">
    <location>
        <begin position="463"/>
        <end position="483"/>
    </location>
</feature>
<keyword evidence="1" id="KW-1133">Transmembrane helix</keyword>
<feature type="transmembrane region" description="Helical" evidence="1">
    <location>
        <begin position="367"/>
        <end position="389"/>
    </location>
</feature>